<accession>A0A835H2P1</accession>
<dbReference type="EMBL" id="JADFTS010000008">
    <property type="protein sequence ID" value="KAF9591471.1"/>
    <property type="molecule type" value="Genomic_DNA"/>
</dbReference>
<evidence type="ECO:0000313" key="1">
    <source>
        <dbReference type="EMBL" id="KAF9591471.1"/>
    </source>
</evidence>
<reference evidence="1 2" key="1">
    <citation type="submission" date="2020-10" db="EMBL/GenBank/DDBJ databases">
        <title>The Coptis chinensis genome and diversification of protoberbering-type alkaloids.</title>
        <authorList>
            <person name="Wang B."/>
            <person name="Shu S."/>
            <person name="Song C."/>
            <person name="Liu Y."/>
        </authorList>
    </citation>
    <scope>NUCLEOTIDE SEQUENCE [LARGE SCALE GENOMIC DNA]</scope>
    <source>
        <strain evidence="1">HL-2020</strain>
        <tissue evidence="1">Leaf</tissue>
    </source>
</reference>
<dbReference type="Proteomes" id="UP000631114">
    <property type="component" value="Unassembled WGS sequence"/>
</dbReference>
<proteinExistence type="predicted"/>
<sequence>MAPSASGISHSSMVWPQPNVPTLHFYGSNLQSSRLRSSLNARDIQADDFSLLGEFEAQQQHQHQQLLNELSCFSQPRLIPTSGNRPIRTKSLAPSNLEDLLSAEMSLSPQYSDQAMSSSMFSPSHKSAVLNQFQQQQSMLSSINTNVFSPKMLITLSYRPFLVVSTLQEECHQEAWNPSHQ</sequence>
<keyword evidence="2" id="KW-1185">Reference proteome</keyword>
<name>A0A835H2P1_9MAGN</name>
<dbReference type="OrthoDB" id="410307at2759"/>
<dbReference type="AlphaFoldDB" id="A0A835H2P1"/>
<comment type="caution">
    <text evidence="1">The sequence shown here is derived from an EMBL/GenBank/DDBJ whole genome shotgun (WGS) entry which is preliminary data.</text>
</comment>
<evidence type="ECO:0000313" key="2">
    <source>
        <dbReference type="Proteomes" id="UP000631114"/>
    </source>
</evidence>
<organism evidence="1 2">
    <name type="scientific">Coptis chinensis</name>
    <dbReference type="NCBI Taxonomy" id="261450"/>
    <lineage>
        <taxon>Eukaryota</taxon>
        <taxon>Viridiplantae</taxon>
        <taxon>Streptophyta</taxon>
        <taxon>Embryophyta</taxon>
        <taxon>Tracheophyta</taxon>
        <taxon>Spermatophyta</taxon>
        <taxon>Magnoliopsida</taxon>
        <taxon>Ranunculales</taxon>
        <taxon>Ranunculaceae</taxon>
        <taxon>Coptidoideae</taxon>
        <taxon>Coptis</taxon>
    </lineage>
</organism>
<gene>
    <name evidence="1" type="ORF">IFM89_004169</name>
</gene>
<protein>
    <submittedName>
        <fullName evidence="1">Uncharacterized protein</fullName>
    </submittedName>
</protein>